<dbReference type="SUPFAM" id="SSF53850">
    <property type="entry name" value="Periplasmic binding protein-like II"/>
    <property type="match status" value="1"/>
</dbReference>
<comment type="subcellular location">
    <subcellularLocation>
        <location evidence="1">Cytoplasm</location>
    </subcellularLocation>
</comment>
<dbReference type="PANTHER" id="PTHR30126">
    <property type="entry name" value="HTH-TYPE TRANSCRIPTIONAL REGULATOR"/>
    <property type="match status" value="1"/>
</dbReference>
<proteinExistence type="inferred from homology"/>
<keyword evidence="8" id="KW-0238">DNA-binding</keyword>
<evidence type="ECO:0000313" key="13">
    <source>
        <dbReference type="EMBL" id="OZI30146.1"/>
    </source>
</evidence>
<dbReference type="GO" id="GO:0005737">
    <property type="term" value="C:cytoplasm"/>
    <property type="evidence" value="ECO:0007669"/>
    <property type="project" value="UniProtKB-SubCell"/>
</dbReference>
<dbReference type="GO" id="GO:0003700">
    <property type="term" value="F:DNA-binding transcription factor activity"/>
    <property type="evidence" value="ECO:0007669"/>
    <property type="project" value="InterPro"/>
</dbReference>
<comment type="caution">
    <text evidence="13">The sequence shown here is derived from an EMBL/GenBank/DDBJ whole genome shotgun (WGS) entry which is preliminary data.</text>
</comment>
<keyword evidence="14" id="KW-1185">Reference proteome</keyword>
<dbReference type="GO" id="GO:0009086">
    <property type="term" value="P:methionine biosynthetic process"/>
    <property type="evidence" value="ECO:0007669"/>
    <property type="project" value="UniProtKB-KW"/>
</dbReference>
<dbReference type="PROSITE" id="PS50931">
    <property type="entry name" value="HTH_LYSR"/>
    <property type="match status" value="1"/>
</dbReference>
<dbReference type="GO" id="GO:0000976">
    <property type="term" value="F:transcription cis-regulatory region binding"/>
    <property type="evidence" value="ECO:0007669"/>
    <property type="project" value="TreeGrafter"/>
</dbReference>
<evidence type="ECO:0000256" key="10">
    <source>
        <dbReference type="ARBA" id="ARBA00023163"/>
    </source>
</evidence>
<dbReference type="InterPro" id="IPR036388">
    <property type="entry name" value="WH-like_DNA-bd_sf"/>
</dbReference>
<keyword evidence="4" id="KW-0963">Cytoplasm</keyword>
<dbReference type="PANTHER" id="PTHR30126:SF25">
    <property type="entry name" value="HTH-TYPE TRANSCRIPTIONAL REGULATOR METR"/>
    <property type="match status" value="1"/>
</dbReference>
<evidence type="ECO:0000256" key="3">
    <source>
        <dbReference type="ARBA" id="ARBA00019365"/>
    </source>
</evidence>
<comment type="similarity">
    <text evidence="2">Belongs to the LysR transcriptional regulatory family.</text>
</comment>
<dbReference type="Proteomes" id="UP000216020">
    <property type="component" value="Unassembled WGS sequence"/>
</dbReference>
<dbReference type="Pfam" id="PF03466">
    <property type="entry name" value="LysR_substrate"/>
    <property type="match status" value="1"/>
</dbReference>
<dbReference type="Gene3D" id="3.40.190.10">
    <property type="entry name" value="Periplasmic binding protein-like II"/>
    <property type="match status" value="2"/>
</dbReference>
<accession>A0A261RYI4</accession>
<gene>
    <name evidence="13" type="ORF">CAL29_18975</name>
</gene>
<evidence type="ECO:0000256" key="4">
    <source>
        <dbReference type="ARBA" id="ARBA00022490"/>
    </source>
</evidence>
<feature type="domain" description="HTH lysR-type" evidence="12">
    <location>
        <begin position="2"/>
        <end position="59"/>
    </location>
</feature>
<reference evidence="14" key="1">
    <citation type="submission" date="2017-05" db="EMBL/GenBank/DDBJ databases">
        <title>Complete and WGS of Bordetella genogroups.</title>
        <authorList>
            <person name="Spilker T."/>
            <person name="Lipuma J."/>
        </authorList>
    </citation>
    <scope>NUCLEOTIDE SEQUENCE [LARGE SCALE GENOMIC DNA]</scope>
    <source>
        <strain evidence="14">AU16122</strain>
    </source>
</reference>
<dbReference type="Gene3D" id="1.10.10.10">
    <property type="entry name" value="Winged helix-like DNA-binding domain superfamily/Winged helix DNA-binding domain"/>
    <property type="match status" value="1"/>
</dbReference>
<evidence type="ECO:0000256" key="7">
    <source>
        <dbReference type="ARBA" id="ARBA00023015"/>
    </source>
</evidence>
<dbReference type="PRINTS" id="PR00039">
    <property type="entry name" value="HTHLYSR"/>
</dbReference>
<evidence type="ECO:0000313" key="14">
    <source>
        <dbReference type="Proteomes" id="UP000216020"/>
    </source>
</evidence>
<keyword evidence="9" id="KW-0010">Activator</keyword>
<dbReference type="OrthoDB" id="155872at2"/>
<name>A0A261RYI4_9BORD</name>
<dbReference type="InterPro" id="IPR005119">
    <property type="entry name" value="LysR_subst-bd"/>
</dbReference>
<evidence type="ECO:0000256" key="2">
    <source>
        <dbReference type="ARBA" id="ARBA00009437"/>
    </source>
</evidence>
<evidence type="ECO:0000256" key="11">
    <source>
        <dbReference type="ARBA" id="ARBA00023167"/>
    </source>
</evidence>
<evidence type="ECO:0000256" key="6">
    <source>
        <dbReference type="ARBA" id="ARBA00022605"/>
    </source>
</evidence>
<keyword evidence="11" id="KW-0486">Methionine biosynthesis</keyword>
<sequence length="310" mass="34582">MLEIRHLETLAAIRDGGSLLEAAERLHLTQSALSHQLRELEGRLGTPLLNRRTRPARLTTAGLRVLALADEVLPRVRATERELQRLAAGRTGRLHIAIDCHSCFQWLMPALDAFRAQWPEVALDLSAAFSFAPLPALVRGDLDLVITSDPQPLEALEYEPLFTYEVVLALSEANPLANVRYVQPEQLADQVLVTYPVDRQRLDVFTRFLDPAEVEPAGVRKAELTPIVVQLVASNRGVAALPNWALTEYLDQGWLRVKPLGPQGVWSTLYAAVRSEDMDAPYIKDFLKIARDVCFRNLTGIKAVQRESKG</sequence>
<organism evidence="13 14">
    <name type="scientific">Bordetella genomosp. 10</name>
    <dbReference type="NCBI Taxonomy" id="1416804"/>
    <lineage>
        <taxon>Bacteria</taxon>
        <taxon>Pseudomonadati</taxon>
        <taxon>Pseudomonadota</taxon>
        <taxon>Betaproteobacteria</taxon>
        <taxon>Burkholderiales</taxon>
        <taxon>Alcaligenaceae</taxon>
        <taxon>Bordetella</taxon>
    </lineage>
</organism>
<evidence type="ECO:0000256" key="5">
    <source>
        <dbReference type="ARBA" id="ARBA00022491"/>
    </source>
</evidence>
<dbReference type="EMBL" id="NEVM01000005">
    <property type="protein sequence ID" value="OZI30146.1"/>
    <property type="molecule type" value="Genomic_DNA"/>
</dbReference>
<dbReference type="InterPro" id="IPR000847">
    <property type="entry name" value="LysR_HTH_N"/>
</dbReference>
<evidence type="ECO:0000256" key="8">
    <source>
        <dbReference type="ARBA" id="ARBA00023125"/>
    </source>
</evidence>
<dbReference type="SUPFAM" id="SSF46785">
    <property type="entry name" value="Winged helix' DNA-binding domain"/>
    <property type="match status" value="1"/>
</dbReference>
<dbReference type="Pfam" id="PF00126">
    <property type="entry name" value="HTH_1"/>
    <property type="match status" value="1"/>
</dbReference>
<keyword evidence="10" id="KW-0804">Transcription</keyword>
<keyword evidence="6" id="KW-0028">Amino-acid biosynthesis</keyword>
<dbReference type="InterPro" id="IPR037406">
    <property type="entry name" value="MetR_PBP2"/>
</dbReference>
<evidence type="ECO:0000256" key="1">
    <source>
        <dbReference type="ARBA" id="ARBA00004496"/>
    </source>
</evidence>
<protein>
    <recommendedName>
        <fullName evidence="3">HTH-type transcriptional regulator MetR</fullName>
    </recommendedName>
</protein>
<dbReference type="AlphaFoldDB" id="A0A261RYI4"/>
<dbReference type="InterPro" id="IPR036390">
    <property type="entry name" value="WH_DNA-bd_sf"/>
</dbReference>
<evidence type="ECO:0000259" key="12">
    <source>
        <dbReference type="PROSITE" id="PS50931"/>
    </source>
</evidence>
<evidence type="ECO:0000256" key="9">
    <source>
        <dbReference type="ARBA" id="ARBA00023159"/>
    </source>
</evidence>
<dbReference type="RefSeq" id="WP_094854585.1">
    <property type="nucleotide sequence ID" value="NZ_NEVM01000005.1"/>
</dbReference>
<keyword evidence="7" id="KW-0805">Transcription regulation</keyword>
<dbReference type="CDD" id="cd08441">
    <property type="entry name" value="PBP2_MetR"/>
    <property type="match status" value="1"/>
</dbReference>
<keyword evidence="5" id="KW-0678">Repressor</keyword>